<dbReference type="InterPro" id="IPR000914">
    <property type="entry name" value="SBP_5_dom"/>
</dbReference>
<accession>A0ABV2GIQ7</accession>
<gene>
    <name evidence="5" type="ORF">ABID19_001195</name>
</gene>
<dbReference type="Gene3D" id="3.90.76.10">
    <property type="entry name" value="Dipeptide-binding Protein, Domain 1"/>
    <property type="match status" value="1"/>
</dbReference>
<dbReference type="Gene3D" id="3.10.105.10">
    <property type="entry name" value="Dipeptide-binding Protein, Domain 3"/>
    <property type="match status" value="1"/>
</dbReference>
<comment type="caution">
    <text evidence="5">The sequence shown here is derived from an EMBL/GenBank/DDBJ whole genome shotgun (WGS) entry which is preliminary data.</text>
</comment>
<comment type="similarity">
    <text evidence="2">Belongs to the bacterial solute-binding protein 5 family.</text>
</comment>
<keyword evidence="6" id="KW-1185">Reference proteome</keyword>
<dbReference type="PIRSF" id="PIRSF002741">
    <property type="entry name" value="MppA"/>
    <property type="match status" value="1"/>
</dbReference>
<evidence type="ECO:0000259" key="4">
    <source>
        <dbReference type="Pfam" id="PF00496"/>
    </source>
</evidence>
<evidence type="ECO:0000256" key="2">
    <source>
        <dbReference type="ARBA" id="ARBA00005695"/>
    </source>
</evidence>
<protein>
    <submittedName>
        <fullName evidence="5">Peptide/nickel transport system substrate-binding protein</fullName>
    </submittedName>
</protein>
<sequence>MALNFPKLFRGAALVLAAATAFHAGPLLAQDQPLIIARHLEINSLDPSRAFCDTCQIYLSSAYQGLVSLAADNKSIEPLLATSWEVNADQTVFTFKLAPNAVFSDGSPVESKDVKWSYERLKNIKADASFMMSLVKSIDTPDPKTVVVTMESSNSEFIGVLTAPYTVIINSDVAAAAGAKADADASTTDTAEGWFLANSAGSGPYVLKSYAPDDELRFVRNDKFWGKAPAIGEIVIDETADAVSQAQMLQSGAADIAMQVDPDTSKTISSPDVAIKTVPSYNFIYVMFSPGAEGNKVPLTKEVRQALAYAIDYDGIIQFTVGGEGKPQASPIPNGFPGTADLPMPKQDLEKAKSMLAAAGLADGFELDVTVAQLNVYGVDLVLLMQKVQQDLARVNVKLNIQPVASAVWREQVASPGVPFSARFYAPDYFGSAQYVQFFGMIPDSFWLTRAGQKGKVDLLNQKETDLMKKAMAASDAERDGIYHEIALQMIEDKIIVPVVSPNLVLAYRSNIEGVRYSACCNLPLSELSRK</sequence>
<comment type="subcellular location">
    <subcellularLocation>
        <location evidence="1">Periplasm</location>
    </subcellularLocation>
</comment>
<name>A0ABV2GIQ7_9HYPH</name>
<organism evidence="5 6">
    <name type="scientific">Mesorhizobium robiniae</name>
    <dbReference type="NCBI Taxonomy" id="559315"/>
    <lineage>
        <taxon>Bacteria</taxon>
        <taxon>Pseudomonadati</taxon>
        <taxon>Pseudomonadota</taxon>
        <taxon>Alphaproteobacteria</taxon>
        <taxon>Hyphomicrobiales</taxon>
        <taxon>Phyllobacteriaceae</taxon>
        <taxon>Mesorhizobium</taxon>
    </lineage>
</organism>
<dbReference type="EMBL" id="JBEPMC010000002">
    <property type="protein sequence ID" value="MET3578178.1"/>
    <property type="molecule type" value="Genomic_DNA"/>
</dbReference>
<reference evidence="5 6" key="1">
    <citation type="submission" date="2024-06" db="EMBL/GenBank/DDBJ databases">
        <title>Genomic Encyclopedia of Type Strains, Phase IV (KMG-IV): sequencing the most valuable type-strain genomes for metagenomic binning, comparative biology and taxonomic classification.</title>
        <authorList>
            <person name="Goeker M."/>
        </authorList>
    </citation>
    <scope>NUCLEOTIDE SEQUENCE [LARGE SCALE GENOMIC DNA]</scope>
    <source>
        <strain evidence="5 6">DSM 100022</strain>
    </source>
</reference>
<dbReference type="InterPro" id="IPR039424">
    <property type="entry name" value="SBP_5"/>
</dbReference>
<evidence type="ECO:0000313" key="5">
    <source>
        <dbReference type="EMBL" id="MET3578178.1"/>
    </source>
</evidence>
<dbReference type="Gene3D" id="3.40.190.10">
    <property type="entry name" value="Periplasmic binding protein-like II"/>
    <property type="match status" value="1"/>
</dbReference>
<evidence type="ECO:0000256" key="3">
    <source>
        <dbReference type="SAM" id="SignalP"/>
    </source>
</evidence>
<dbReference type="CDD" id="cd08512">
    <property type="entry name" value="PBP2_NikA_DppA_OppA_like_7"/>
    <property type="match status" value="1"/>
</dbReference>
<dbReference type="Proteomes" id="UP001549204">
    <property type="component" value="Unassembled WGS sequence"/>
</dbReference>
<dbReference type="RefSeq" id="WP_354488771.1">
    <property type="nucleotide sequence ID" value="NZ_JBEPMC010000002.1"/>
</dbReference>
<evidence type="ECO:0000256" key="1">
    <source>
        <dbReference type="ARBA" id="ARBA00004418"/>
    </source>
</evidence>
<feature type="domain" description="Solute-binding protein family 5" evidence="4">
    <location>
        <begin position="76"/>
        <end position="437"/>
    </location>
</feature>
<dbReference type="PANTHER" id="PTHR30290">
    <property type="entry name" value="PERIPLASMIC BINDING COMPONENT OF ABC TRANSPORTER"/>
    <property type="match status" value="1"/>
</dbReference>
<dbReference type="Pfam" id="PF00496">
    <property type="entry name" value="SBP_bac_5"/>
    <property type="match status" value="1"/>
</dbReference>
<feature type="signal peptide" evidence="3">
    <location>
        <begin position="1"/>
        <end position="29"/>
    </location>
</feature>
<keyword evidence="3" id="KW-0732">Signal</keyword>
<feature type="chain" id="PRO_5047340149" evidence="3">
    <location>
        <begin position="30"/>
        <end position="531"/>
    </location>
</feature>
<dbReference type="InterPro" id="IPR030678">
    <property type="entry name" value="Peptide/Ni-bd"/>
</dbReference>
<proteinExistence type="inferred from homology"/>
<dbReference type="SUPFAM" id="SSF53850">
    <property type="entry name" value="Periplasmic binding protein-like II"/>
    <property type="match status" value="1"/>
</dbReference>
<evidence type="ECO:0000313" key="6">
    <source>
        <dbReference type="Proteomes" id="UP001549204"/>
    </source>
</evidence>